<dbReference type="AlphaFoldDB" id="A0A1S2LFB5"/>
<evidence type="ECO:0000313" key="1">
    <source>
        <dbReference type="EMBL" id="OIJ11081.1"/>
    </source>
</evidence>
<keyword evidence="2" id="KW-1185">Reference proteome</keyword>
<comment type="caution">
    <text evidence="1">The sequence shown here is derived from an EMBL/GenBank/DDBJ whole genome shotgun (WGS) entry which is preliminary data.</text>
</comment>
<evidence type="ECO:0000313" key="2">
    <source>
        <dbReference type="Proteomes" id="UP000179524"/>
    </source>
</evidence>
<gene>
    <name evidence="1" type="ORF">BKP37_16865</name>
</gene>
<dbReference type="OrthoDB" id="2938010at2"/>
<reference evidence="1 2" key="1">
    <citation type="submission" date="2016-10" db="EMBL/GenBank/DDBJ databases">
        <title>Draft genome sequences of four alkaliphilic bacteria belonging to the Anaerobacillus genus.</title>
        <authorList>
            <person name="Bassil N.M."/>
            <person name="Lloyd J.R."/>
        </authorList>
    </citation>
    <scope>NUCLEOTIDE SEQUENCE [LARGE SCALE GENOMIC DNA]</scope>
    <source>
        <strain evidence="1 2">DSM 18345</strain>
    </source>
</reference>
<sequence length="85" mass="10061">MEQNSLTYFEKLEKLYILTETRQMLRDKVAELSFSNENFDNINEDLTKIEEEIMSYTNGHPLENLDFSNISLLNPAIISLYEEHE</sequence>
<accession>A0A1S2LFB5</accession>
<proteinExistence type="predicted"/>
<name>A0A1S2LFB5_9BACI</name>
<organism evidence="1 2">
    <name type="scientific">Anaerobacillus alkalilacustris</name>
    <dbReference type="NCBI Taxonomy" id="393763"/>
    <lineage>
        <taxon>Bacteria</taxon>
        <taxon>Bacillati</taxon>
        <taxon>Bacillota</taxon>
        <taxon>Bacilli</taxon>
        <taxon>Bacillales</taxon>
        <taxon>Bacillaceae</taxon>
        <taxon>Anaerobacillus</taxon>
    </lineage>
</organism>
<dbReference type="Proteomes" id="UP000179524">
    <property type="component" value="Unassembled WGS sequence"/>
</dbReference>
<protein>
    <submittedName>
        <fullName evidence="1">Uncharacterized protein</fullName>
    </submittedName>
</protein>
<dbReference type="RefSeq" id="WP_071310794.1">
    <property type="nucleotide sequence ID" value="NZ_MLQR01000045.1"/>
</dbReference>
<dbReference type="EMBL" id="MLQR01000045">
    <property type="protein sequence ID" value="OIJ11081.1"/>
    <property type="molecule type" value="Genomic_DNA"/>
</dbReference>